<evidence type="ECO:0000313" key="3">
    <source>
        <dbReference type="Proteomes" id="UP000472372"/>
    </source>
</evidence>
<dbReference type="Proteomes" id="UP000472372">
    <property type="component" value="Chromosome 7"/>
</dbReference>
<dbReference type="AlphaFoldDB" id="A0A6S6WGX3"/>
<feature type="region of interest" description="Disordered" evidence="1">
    <location>
        <begin position="1"/>
        <end position="131"/>
    </location>
</feature>
<feature type="compositionally biased region" description="Basic and acidic residues" evidence="1">
    <location>
        <begin position="100"/>
        <end position="117"/>
    </location>
</feature>
<organism evidence="2 3">
    <name type="scientific">Pyrenophora teres f. teres</name>
    <dbReference type="NCBI Taxonomy" id="97479"/>
    <lineage>
        <taxon>Eukaryota</taxon>
        <taxon>Fungi</taxon>
        <taxon>Dikarya</taxon>
        <taxon>Ascomycota</taxon>
        <taxon>Pezizomycotina</taxon>
        <taxon>Dothideomycetes</taxon>
        <taxon>Pleosporomycetidae</taxon>
        <taxon>Pleosporales</taxon>
        <taxon>Pleosporineae</taxon>
        <taxon>Pleosporaceae</taxon>
        <taxon>Pyrenophora</taxon>
    </lineage>
</organism>
<evidence type="ECO:0000256" key="1">
    <source>
        <dbReference type="SAM" id="MobiDB-lite"/>
    </source>
</evidence>
<protein>
    <submittedName>
        <fullName evidence="2">Uncharacterized protein</fullName>
    </submittedName>
</protein>
<feature type="compositionally biased region" description="Polar residues" evidence="1">
    <location>
        <begin position="9"/>
        <end position="22"/>
    </location>
</feature>
<feature type="compositionally biased region" description="Polar residues" evidence="1">
    <location>
        <begin position="41"/>
        <end position="95"/>
    </location>
</feature>
<proteinExistence type="predicted"/>
<reference evidence="2" key="1">
    <citation type="submission" date="2021-02" db="EMBL/GenBank/DDBJ databases">
        <authorList>
            <person name="Syme A R."/>
            <person name="Syme A R."/>
            <person name="Moolhuijzen P."/>
        </authorList>
    </citation>
    <scope>NUCLEOTIDE SEQUENCE</scope>
    <source>
        <strain evidence="2">W1-1</strain>
    </source>
</reference>
<name>A0A6S6WGX3_9PLEO</name>
<dbReference type="EMBL" id="HG992983">
    <property type="protein sequence ID" value="CAE7194067.1"/>
    <property type="molecule type" value="Genomic_DNA"/>
</dbReference>
<accession>A0A6S6WGX3</accession>
<sequence length="131" mass="14072">MSARILRSFSRSAPITSRSFLSRGQVPSRAVFRTYADSAVPGQSSNVSNPQASNANSQDINKSASLDGTKNADTASVQNPVSNTDQDQGGQSETTTESEDNMKHDPNEPAEKKREKTLGYGQNKPLDPADK</sequence>
<gene>
    <name evidence="2" type="ORF">PTTW11_07880</name>
</gene>
<evidence type="ECO:0000313" key="2">
    <source>
        <dbReference type="EMBL" id="CAE7194067.1"/>
    </source>
</evidence>